<reference evidence="2 3" key="1">
    <citation type="submission" date="2018-06" db="EMBL/GenBank/DDBJ databases">
        <authorList>
            <consortium name="Pathogen Informatics"/>
            <person name="Doyle S."/>
        </authorList>
    </citation>
    <scope>NUCLEOTIDE SEQUENCE [LARGE SCALE GENOMIC DNA]</scope>
    <source>
        <strain evidence="2 3">NCTC11370</strain>
    </source>
</reference>
<dbReference type="OrthoDB" id="5648104at2"/>
<name>A0A377GA12_9GAMM</name>
<dbReference type="Proteomes" id="UP000254554">
    <property type="component" value="Unassembled WGS sequence"/>
</dbReference>
<dbReference type="RefSeq" id="WP_010653936.1">
    <property type="nucleotide sequence ID" value="NZ_JAPHOO010000001.1"/>
</dbReference>
<organism evidence="2 3">
    <name type="scientific">Fluoribacter dumoffii</name>
    <dbReference type="NCBI Taxonomy" id="463"/>
    <lineage>
        <taxon>Bacteria</taxon>
        <taxon>Pseudomonadati</taxon>
        <taxon>Pseudomonadota</taxon>
        <taxon>Gammaproteobacteria</taxon>
        <taxon>Legionellales</taxon>
        <taxon>Legionellaceae</taxon>
        <taxon>Fluoribacter</taxon>
    </lineage>
</organism>
<dbReference type="AlphaFoldDB" id="A0A377GA12"/>
<keyword evidence="3" id="KW-1185">Reference proteome</keyword>
<accession>A0A377GA12</accession>
<evidence type="ECO:0000313" key="3">
    <source>
        <dbReference type="Proteomes" id="UP000254554"/>
    </source>
</evidence>
<sequence>MKIFQGLFLFSMFICQNIYALTSLSEPSGPSQCGEAYENAGEIKTINNVFSTLSSACHDAGGMRLTHQILLSENNNQPTGVLFTCTGTDPDFVVLSCVFTASSAGLYN</sequence>
<protein>
    <submittedName>
        <fullName evidence="2">Uncharacterized protein</fullName>
    </submittedName>
</protein>
<dbReference type="EMBL" id="UGGT01000001">
    <property type="protein sequence ID" value="STO21666.1"/>
    <property type="molecule type" value="Genomic_DNA"/>
</dbReference>
<gene>
    <name evidence="2" type="ORF">NCTC11370_01735</name>
</gene>
<dbReference type="STRING" id="1094715.GCA_000236165_00690"/>
<feature type="chain" id="PRO_5016665398" evidence="1">
    <location>
        <begin position="21"/>
        <end position="108"/>
    </location>
</feature>
<evidence type="ECO:0000256" key="1">
    <source>
        <dbReference type="SAM" id="SignalP"/>
    </source>
</evidence>
<dbReference type="GeneID" id="93291706"/>
<feature type="signal peptide" evidence="1">
    <location>
        <begin position="1"/>
        <end position="20"/>
    </location>
</feature>
<evidence type="ECO:0000313" key="2">
    <source>
        <dbReference type="EMBL" id="STO21666.1"/>
    </source>
</evidence>
<proteinExistence type="predicted"/>
<keyword evidence="1" id="KW-0732">Signal</keyword>